<evidence type="ECO:0000313" key="2">
    <source>
        <dbReference type="Proteomes" id="UP001564657"/>
    </source>
</evidence>
<comment type="caution">
    <text evidence="1">The sequence shown here is derived from an EMBL/GenBank/DDBJ whole genome shotgun (WGS) entry which is preliminary data.</text>
</comment>
<dbReference type="GO" id="GO:0032259">
    <property type="term" value="P:methylation"/>
    <property type="evidence" value="ECO:0007669"/>
    <property type="project" value="UniProtKB-KW"/>
</dbReference>
<accession>A0ABV4BTN2</accession>
<dbReference type="Gene3D" id="3.40.50.150">
    <property type="entry name" value="Vaccinia Virus protein VP39"/>
    <property type="match status" value="1"/>
</dbReference>
<dbReference type="RefSeq" id="WP_369704064.1">
    <property type="nucleotide sequence ID" value="NZ_JBGEWD010000006.1"/>
</dbReference>
<organism evidence="1 2">
    <name type="scientific">Clostridium moutaii</name>
    <dbReference type="NCBI Taxonomy" id="3240932"/>
    <lineage>
        <taxon>Bacteria</taxon>
        <taxon>Bacillati</taxon>
        <taxon>Bacillota</taxon>
        <taxon>Clostridia</taxon>
        <taxon>Eubacteriales</taxon>
        <taxon>Clostridiaceae</taxon>
        <taxon>Clostridium</taxon>
    </lineage>
</organism>
<dbReference type="GO" id="GO:0008168">
    <property type="term" value="F:methyltransferase activity"/>
    <property type="evidence" value="ECO:0007669"/>
    <property type="project" value="UniProtKB-KW"/>
</dbReference>
<gene>
    <name evidence="1" type="ORF">AB8U03_08195</name>
</gene>
<proteinExistence type="predicted"/>
<dbReference type="InterPro" id="IPR029063">
    <property type="entry name" value="SAM-dependent_MTases_sf"/>
</dbReference>
<name>A0ABV4BTN2_9CLOT</name>
<sequence>MTKNYFTNAVDLAKDICMKKLDKGDIAIDATMGNGNDTVFLAELVGTSGEVYAFDIQKEAVNNTRKNIDDRNLSKQVKLINDGHENMDRYIDEKVKLVIFNLGYLPKGRHDITTKATTTLKAVEKSLKLIQQNGVIILVIYYGHNQGKIEKDALEGYVKALDQREYNVVKASFVNQINCPPMLMVIEKR</sequence>
<dbReference type="SUPFAM" id="SSF53335">
    <property type="entry name" value="S-adenosyl-L-methionine-dependent methyltransferases"/>
    <property type="match status" value="1"/>
</dbReference>
<reference evidence="1 2" key="1">
    <citation type="submission" date="2024-08" db="EMBL/GenBank/DDBJ databases">
        <title>Clostridium lapicellarii sp. nov., and Clostridium renhuaiense sp. nov., two species isolated from the mud in a fermentation cellar used for producing sauce-flavour Chinese liquors.</title>
        <authorList>
            <person name="Yang F."/>
            <person name="Wang H."/>
            <person name="Chen L.Q."/>
            <person name="Zhou N."/>
            <person name="Lu J.J."/>
            <person name="Pu X.X."/>
            <person name="Wan B."/>
            <person name="Wang L."/>
            <person name="Liu S.J."/>
        </authorList>
    </citation>
    <scope>NUCLEOTIDE SEQUENCE [LARGE SCALE GENOMIC DNA]</scope>
    <source>
        <strain evidence="1 2">MT-5</strain>
    </source>
</reference>
<protein>
    <submittedName>
        <fullName evidence="1">Class I SAM-dependent methyltransferase</fullName>
    </submittedName>
</protein>
<dbReference type="Pfam" id="PF06962">
    <property type="entry name" value="rRNA_methylase"/>
    <property type="match status" value="1"/>
</dbReference>
<keyword evidence="1" id="KW-0489">Methyltransferase</keyword>
<dbReference type="EMBL" id="JBGEWD010000006">
    <property type="protein sequence ID" value="MEY8000178.1"/>
    <property type="molecule type" value="Genomic_DNA"/>
</dbReference>
<dbReference type="PANTHER" id="PTHR35276:SF1">
    <property type="entry name" value="TRNA (MNM(5)S(2)U34)-METHYLTRANSFERASE, CHLOROPLASTIC"/>
    <property type="match status" value="1"/>
</dbReference>
<keyword evidence="2" id="KW-1185">Reference proteome</keyword>
<dbReference type="InterPro" id="IPR010719">
    <property type="entry name" value="MnmM_MeTrfase"/>
</dbReference>
<dbReference type="Proteomes" id="UP001564657">
    <property type="component" value="Unassembled WGS sequence"/>
</dbReference>
<dbReference type="PANTHER" id="PTHR35276">
    <property type="entry name" value="S-ADENOSYL-L-METHIONINE-DEPENDENT METHYLTRANSFERASES SUPERFAMILY PROTEIN"/>
    <property type="match status" value="1"/>
</dbReference>
<keyword evidence="1" id="KW-0808">Transferase</keyword>
<evidence type="ECO:0000313" key="1">
    <source>
        <dbReference type="EMBL" id="MEY8000178.1"/>
    </source>
</evidence>